<evidence type="ECO:0000256" key="2">
    <source>
        <dbReference type="ARBA" id="ARBA00022475"/>
    </source>
</evidence>
<keyword evidence="2" id="KW-1003">Cell membrane</keyword>
<evidence type="ECO:0000313" key="8">
    <source>
        <dbReference type="EMBL" id="SDU60654.1"/>
    </source>
</evidence>
<keyword evidence="4 7" id="KW-1133">Transmembrane helix</keyword>
<dbReference type="STRING" id="158898.SAMN04488548_1342574"/>
<dbReference type="GO" id="GO:0005886">
    <property type="term" value="C:plasma membrane"/>
    <property type="evidence" value="ECO:0007669"/>
    <property type="project" value="UniProtKB-SubCell"/>
</dbReference>
<feature type="transmembrane region" description="Helical" evidence="7">
    <location>
        <begin position="15"/>
        <end position="34"/>
    </location>
</feature>
<reference evidence="8 9" key="1">
    <citation type="submission" date="2016-10" db="EMBL/GenBank/DDBJ databases">
        <authorList>
            <person name="de Groot N.N."/>
        </authorList>
    </citation>
    <scope>NUCLEOTIDE SEQUENCE [LARGE SCALE GENOMIC DNA]</scope>
    <source>
        <strain evidence="8 9">DSM 44215</strain>
    </source>
</reference>
<proteinExistence type="predicted"/>
<dbReference type="Proteomes" id="UP000183180">
    <property type="component" value="Unassembled WGS sequence"/>
</dbReference>
<feature type="transmembrane region" description="Helical" evidence="7">
    <location>
        <begin position="293"/>
        <end position="315"/>
    </location>
</feature>
<comment type="subcellular location">
    <subcellularLocation>
        <location evidence="1">Cell membrane</location>
        <topology evidence="1">Multi-pass membrane protein</topology>
    </subcellularLocation>
</comment>
<dbReference type="InterPro" id="IPR001851">
    <property type="entry name" value="ABC_transp_permease"/>
</dbReference>
<feature type="transmembrane region" description="Helical" evidence="7">
    <location>
        <begin position="267"/>
        <end position="287"/>
    </location>
</feature>
<evidence type="ECO:0000256" key="7">
    <source>
        <dbReference type="SAM" id="Phobius"/>
    </source>
</evidence>
<feature type="transmembrane region" description="Helical" evidence="7">
    <location>
        <begin position="95"/>
        <end position="117"/>
    </location>
</feature>
<feature type="transmembrane region" description="Helical" evidence="7">
    <location>
        <begin position="164"/>
        <end position="182"/>
    </location>
</feature>
<feature type="transmembrane region" description="Helical" evidence="7">
    <location>
        <begin position="243"/>
        <end position="260"/>
    </location>
</feature>
<protein>
    <submittedName>
        <fullName evidence="8">Monosaccharide ABC transporter membrane protein, CUT2 family</fullName>
    </submittedName>
</protein>
<dbReference type="RefSeq" id="WP_074851125.1">
    <property type="nucleotide sequence ID" value="NZ_FNLM01000034.1"/>
</dbReference>
<gene>
    <name evidence="8" type="ORF">SAMN04488548_1342574</name>
</gene>
<name>A0A1H2JW00_9ACTN</name>
<dbReference type="AlphaFoldDB" id="A0A1H2JW00"/>
<dbReference type="CDD" id="cd06579">
    <property type="entry name" value="TM_PBP1_transp_AraH_like"/>
    <property type="match status" value="1"/>
</dbReference>
<organism evidence="8 9">
    <name type="scientific">Gordonia westfalica</name>
    <dbReference type="NCBI Taxonomy" id="158898"/>
    <lineage>
        <taxon>Bacteria</taxon>
        <taxon>Bacillati</taxon>
        <taxon>Actinomycetota</taxon>
        <taxon>Actinomycetes</taxon>
        <taxon>Mycobacteriales</taxon>
        <taxon>Gordoniaceae</taxon>
        <taxon>Gordonia</taxon>
    </lineage>
</organism>
<feature type="transmembrane region" description="Helical" evidence="7">
    <location>
        <begin position="46"/>
        <end position="69"/>
    </location>
</feature>
<dbReference type="EMBL" id="FNLM01000034">
    <property type="protein sequence ID" value="SDU60654.1"/>
    <property type="molecule type" value="Genomic_DNA"/>
</dbReference>
<accession>A0A1H2JW00</accession>
<evidence type="ECO:0000313" key="9">
    <source>
        <dbReference type="Proteomes" id="UP000183180"/>
    </source>
</evidence>
<sequence>MNTDVLKQLWGRWSVTLPAVGIFAVVYGVLLMVSPQEGTSYSFGNFMALVAPLALAAAGTTVVLLTGGFDLSVAGVISLTNVVCATQMSGASSPWLIVALVLGIGMVSGAVNGLLVVFFGLQSLAVSLGVHIVLTGLALVVLPAPGGTIPTDFTTFVQKSVGGTIPMALIILLVVAIGWLIFRNTRTGVAVVALGGDREATRLSGVPVRGAEFSAWVLAGLLYGLAGAMLAGTTATGNPSAGTPFQLTAFAAMALGLVSFKGGRGSVIAAMFGAATLMAIPKVLFGLGVEDFWVGACQGIVIILALAIPLTARFLTTRRRPVSVSPGTTEAGPNVHTDPVTDDAAEPALAGAGTRKEVRS</sequence>
<dbReference type="GO" id="GO:0022857">
    <property type="term" value="F:transmembrane transporter activity"/>
    <property type="evidence" value="ECO:0007669"/>
    <property type="project" value="InterPro"/>
</dbReference>
<evidence type="ECO:0000256" key="1">
    <source>
        <dbReference type="ARBA" id="ARBA00004651"/>
    </source>
</evidence>
<feature type="transmembrane region" description="Helical" evidence="7">
    <location>
        <begin position="213"/>
        <end position="231"/>
    </location>
</feature>
<dbReference type="PANTHER" id="PTHR32196">
    <property type="entry name" value="ABC TRANSPORTER PERMEASE PROTEIN YPHD-RELATED-RELATED"/>
    <property type="match status" value="1"/>
</dbReference>
<keyword evidence="3 7" id="KW-0812">Transmembrane</keyword>
<evidence type="ECO:0000256" key="6">
    <source>
        <dbReference type="SAM" id="MobiDB-lite"/>
    </source>
</evidence>
<dbReference type="OrthoDB" id="9808136at2"/>
<evidence type="ECO:0000256" key="5">
    <source>
        <dbReference type="ARBA" id="ARBA00023136"/>
    </source>
</evidence>
<evidence type="ECO:0000256" key="3">
    <source>
        <dbReference type="ARBA" id="ARBA00022692"/>
    </source>
</evidence>
<dbReference type="Pfam" id="PF02653">
    <property type="entry name" value="BPD_transp_2"/>
    <property type="match status" value="1"/>
</dbReference>
<feature type="transmembrane region" description="Helical" evidence="7">
    <location>
        <begin position="124"/>
        <end position="144"/>
    </location>
</feature>
<feature type="region of interest" description="Disordered" evidence="6">
    <location>
        <begin position="322"/>
        <end position="360"/>
    </location>
</feature>
<keyword evidence="5 7" id="KW-0472">Membrane</keyword>
<evidence type="ECO:0000256" key="4">
    <source>
        <dbReference type="ARBA" id="ARBA00022989"/>
    </source>
</evidence>
<dbReference type="PANTHER" id="PTHR32196:SF72">
    <property type="entry name" value="RIBOSE IMPORT PERMEASE PROTEIN RBSC"/>
    <property type="match status" value="1"/>
</dbReference>